<proteinExistence type="predicted"/>
<dbReference type="EMBL" id="QGKS01000235">
    <property type="protein sequence ID" value="PWR14422.1"/>
    <property type="molecule type" value="Genomic_DNA"/>
</dbReference>
<keyword evidence="2" id="KW-0472">Membrane</keyword>
<accession>A0A317DJ74</accession>
<gene>
    <name evidence="3" type="ORF">DKT69_16730</name>
</gene>
<evidence type="ECO:0000256" key="2">
    <source>
        <dbReference type="SAM" id="Phobius"/>
    </source>
</evidence>
<feature type="transmembrane region" description="Helical" evidence="2">
    <location>
        <begin position="12"/>
        <end position="30"/>
    </location>
</feature>
<evidence type="ECO:0000313" key="3">
    <source>
        <dbReference type="EMBL" id="PWR14422.1"/>
    </source>
</evidence>
<dbReference type="Proteomes" id="UP000246050">
    <property type="component" value="Unassembled WGS sequence"/>
</dbReference>
<evidence type="ECO:0000313" key="4">
    <source>
        <dbReference type="Proteomes" id="UP000246050"/>
    </source>
</evidence>
<protein>
    <recommendedName>
        <fullName evidence="5">IS3 family transposase</fullName>
    </recommendedName>
</protein>
<sequence>MYPVVADLAAGGIAVAVACRVLGVSTSGYYDWRGRPVSRRQAADQALGELIHEVNQMSRGTYGSPAGARRAAAGRGGAVRP</sequence>
<keyword evidence="2" id="KW-1133">Transmembrane helix</keyword>
<evidence type="ECO:0008006" key="5">
    <source>
        <dbReference type="Google" id="ProtNLM"/>
    </source>
</evidence>
<organism evidence="3 4">
    <name type="scientific">Micromonospora sicca</name>
    <dbReference type="NCBI Taxonomy" id="2202420"/>
    <lineage>
        <taxon>Bacteria</taxon>
        <taxon>Bacillati</taxon>
        <taxon>Actinomycetota</taxon>
        <taxon>Actinomycetes</taxon>
        <taxon>Micromonosporales</taxon>
        <taxon>Micromonosporaceae</taxon>
        <taxon>Micromonospora</taxon>
    </lineage>
</organism>
<name>A0A317DJ74_9ACTN</name>
<evidence type="ECO:0000256" key="1">
    <source>
        <dbReference type="SAM" id="MobiDB-lite"/>
    </source>
</evidence>
<feature type="region of interest" description="Disordered" evidence="1">
    <location>
        <begin position="60"/>
        <end position="81"/>
    </location>
</feature>
<reference evidence="3 4" key="1">
    <citation type="submission" date="2018-05" db="EMBL/GenBank/DDBJ databases">
        <title>Micromonosporas from Atacama Desert.</title>
        <authorList>
            <person name="Carro L."/>
            <person name="Golinska P."/>
            <person name="Klenk H.-P."/>
            <person name="Goodfellow M."/>
        </authorList>
    </citation>
    <scope>NUCLEOTIDE SEQUENCE [LARGE SCALE GENOMIC DNA]</scope>
    <source>
        <strain evidence="3 4">4G51</strain>
    </source>
</reference>
<comment type="caution">
    <text evidence="3">The sequence shown here is derived from an EMBL/GenBank/DDBJ whole genome shotgun (WGS) entry which is preliminary data.</text>
</comment>
<keyword evidence="2" id="KW-0812">Transmembrane</keyword>
<dbReference type="AlphaFoldDB" id="A0A317DJ74"/>